<dbReference type="InterPro" id="IPR051481">
    <property type="entry name" value="BTB-POZ/Galectin-3-binding"/>
</dbReference>
<dbReference type="InterPro" id="IPR011333">
    <property type="entry name" value="SKP1/BTB/POZ_sf"/>
</dbReference>
<dbReference type="AlphaFoldDB" id="A0A8B8EIY6"/>
<name>A0A8B8EIY6_CRAVI</name>
<reference evidence="3" key="1">
    <citation type="submission" date="2025-08" db="UniProtKB">
        <authorList>
            <consortium name="RefSeq"/>
        </authorList>
    </citation>
    <scope>IDENTIFICATION</scope>
    <source>
        <tissue evidence="3">Whole sample</tissue>
    </source>
</reference>
<evidence type="ECO:0000313" key="2">
    <source>
        <dbReference type="Proteomes" id="UP000694844"/>
    </source>
</evidence>
<dbReference type="Gene3D" id="3.30.710.10">
    <property type="entry name" value="Potassium Channel Kv1.1, Chain A"/>
    <property type="match status" value="1"/>
</dbReference>
<dbReference type="KEGG" id="cvn:111135138"/>
<sequence>MSFVDEGDFWAKDNNSDPFVMVLKNRYELCEDLKYVISVPELCDVTFLVGPEKTPMYGIKAILATRSRLMYQMILKNQQSVANLTKETSAFKKGLKSVKQALSKKKSAPHKTRSTPERVTIEIKDFDSSVFERLMRYIHCGVVAVDPRTVIGMINAAKMFEFPDLHAACWEFALECMRPDTLPLVVEGATMYSQFKETRQLMQKVIVYLGETPDVIHCCPEIRNLIPLRSDEYMC</sequence>
<keyword evidence="2" id="KW-1185">Reference proteome</keyword>
<evidence type="ECO:0000259" key="1">
    <source>
        <dbReference type="PROSITE" id="PS50097"/>
    </source>
</evidence>
<dbReference type="OrthoDB" id="6359816at2759"/>
<protein>
    <submittedName>
        <fullName evidence="3">Serine-enriched protein-like</fullName>
    </submittedName>
</protein>
<dbReference type="Proteomes" id="UP000694844">
    <property type="component" value="Chromosome 5"/>
</dbReference>
<dbReference type="GeneID" id="111135138"/>
<dbReference type="SMART" id="SM00225">
    <property type="entry name" value="BTB"/>
    <property type="match status" value="1"/>
</dbReference>
<dbReference type="SUPFAM" id="SSF54695">
    <property type="entry name" value="POZ domain"/>
    <property type="match status" value="1"/>
</dbReference>
<dbReference type="PANTHER" id="PTHR24410">
    <property type="entry name" value="HL07962P-RELATED"/>
    <property type="match status" value="1"/>
</dbReference>
<dbReference type="PANTHER" id="PTHR24410:SF46">
    <property type="entry name" value="SERINE-ENRICHED PROTEIN"/>
    <property type="match status" value="1"/>
</dbReference>
<evidence type="ECO:0000313" key="3">
    <source>
        <dbReference type="RefSeq" id="XP_022340617.1"/>
    </source>
</evidence>
<accession>A0A8B8EIY6</accession>
<feature type="domain" description="BTB" evidence="1">
    <location>
        <begin position="43"/>
        <end position="147"/>
    </location>
</feature>
<dbReference type="RefSeq" id="XP_022340617.1">
    <property type="nucleotide sequence ID" value="XM_022484909.1"/>
</dbReference>
<dbReference type="PROSITE" id="PS50097">
    <property type="entry name" value="BTB"/>
    <property type="match status" value="1"/>
</dbReference>
<dbReference type="Pfam" id="PF00651">
    <property type="entry name" value="BTB"/>
    <property type="match status" value="1"/>
</dbReference>
<dbReference type="InterPro" id="IPR000210">
    <property type="entry name" value="BTB/POZ_dom"/>
</dbReference>
<proteinExistence type="predicted"/>
<gene>
    <name evidence="3" type="primary">LOC111135138</name>
</gene>
<organism evidence="2 3">
    <name type="scientific">Crassostrea virginica</name>
    <name type="common">Eastern oyster</name>
    <dbReference type="NCBI Taxonomy" id="6565"/>
    <lineage>
        <taxon>Eukaryota</taxon>
        <taxon>Metazoa</taxon>
        <taxon>Spiralia</taxon>
        <taxon>Lophotrochozoa</taxon>
        <taxon>Mollusca</taxon>
        <taxon>Bivalvia</taxon>
        <taxon>Autobranchia</taxon>
        <taxon>Pteriomorphia</taxon>
        <taxon>Ostreida</taxon>
        <taxon>Ostreoidea</taxon>
        <taxon>Ostreidae</taxon>
        <taxon>Crassostrea</taxon>
    </lineage>
</organism>